<keyword evidence="12" id="KW-1185">Reference proteome</keyword>
<evidence type="ECO:0000256" key="4">
    <source>
        <dbReference type="ARBA" id="ARBA00022729"/>
    </source>
</evidence>
<dbReference type="InterPro" id="IPR023929">
    <property type="entry name" value="MbnH-like"/>
</dbReference>
<dbReference type="PROSITE" id="PS51007">
    <property type="entry name" value="CYTC"/>
    <property type="match status" value="1"/>
</dbReference>
<dbReference type="InterPro" id="IPR026259">
    <property type="entry name" value="MauG/Cytc_peroxidase"/>
</dbReference>
<evidence type="ECO:0000256" key="5">
    <source>
        <dbReference type="ARBA" id="ARBA00022764"/>
    </source>
</evidence>
<dbReference type="InterPro" id="IPR051395">
    <property type="entry name" value="Cytochrome_c_Peroxidase/MauG"/>
</dbReference>
<comment type="caution">
    <text evidence="11">The sequence shown here is derived from an EMBL/GenBank/DDBJ whole genome shotgun (WGS) entry which is preliminary data.</text>
</comment>
<keyword evidence="3 8" id="KW-0479">Metal-binding</keyword>
<dbReference type="InterPro" id="IPR004852">
    <property type="entry name" value="Di-haem_cyt_c_peroxidsae"/>
</dbReference>
<evidence type="ECO:0000256" key="8">
    <source>
        <dbReference type="PROSITE-ProRule" id="PRU00433"/>
    </source>
</evidence>
<dbReference type="PIRSF" id="PIRSF000294">
    <property type="entry name" value="Cytochrome-c_peroxidase"/>
    <property type="match status" value="1"/>
</dbReference>
<keyword evidence="7 8" id="KW-0408">Iron</keyword>
<evidence type="ECO:0000256" key="1">
    <source>
        <dbReference type="ARBA" id="ARBA00004418"/>
    </source>
</evidence>
<feature type="signal peptide" evidence="9">
    <location>
        <begin position="1"/>
        <end position="20"/>
    </location>
</feature>
<name>A0ABW8NK66_9GAMM</name>
<accession>A0ABW8NK66</accession>
<feature type="chain" id="PRO_5045852941" evidence="9">
    <location>
        <begin position="21"/>
        <end position="384"/>
    </location>
</feature>
<gene>
    <name evidence="11" type="ORF">WG929_13240</name>
</gene>
<evidence type="ECO:0000313" key="12">
    <source>
        <dbReference type="Proteomes" id="UP001620597"/>
    </source>
</evidence>
<evidence type="ECO:0000259" key="10">
    <source>
        <dbReference type="PROSITE" id="PS51007"/>
    </source>
</evidence>
<dbReference type="Gene3D" id="1.10.760.10">
    <property type="entry name" value="Cytochrome c-like domain"/>
    <property type="match status" value="2"/>
</dbReference>
<protein>
    <submittedName>
        <fullName evidence="11">MbnH family di-heme enzyme</fullName>
    </submittedName>
</protein>
<dbReference type="InterPro" id="IPR036909">
    <property type="entry name" value="Cyt_c-like_dom_sf"/>
</dbReference>
<keyword evidence="5" id="KW-0574">Periplasm</keyword>
<evidence type="ECO:0000256" key="3">
    <source>
        <dbReference type="ARBA" id="ARBA00022723"/>
    </source>
</evidence>
<reference evidence="11 12" key="1">
    <citation type="submission" date="2024-03" db="EMBL/GenBank/DDBJ databases">
        <title>High-quality draft genome sequence of Oceanobacter sp. wDCs-4.</title>
        <authorList>
            <person name="Dong C."/>
        </authorList>
    </citation>
    <scope>NUCLEOTIDE SEQUENCE [LARGE SCALE GENOMIC DNA]</scope>
    <source>
        <strain evidence="12">wDCs-4</strain>
    </source>
</reference>
<keyword evidence="4 9" id="KW-0732">Signal</keyword>
<proteinExistence type="predicted"/>
<dbReference type="Pfam" id="PF03150">
    <property type="entry name" value="CCP_MauG"/>
    <property type="match status" value="1"/>
</dbReference>
<dbReference type="SUPFAM" id="SSF46626">
    <property type="entry name" value="Cytochrome c"/>
    <property type="match status" value="2"/>
</dbReference>
<sequence length="384" mass="42404">MQLISLSVRWLAVGCLLLLAGCQSSDFDLQLQQQAEGVTLLQLSSEGGFVLPAIPDENPLTDAKITLGRFLFYDPRLSANQTQSCESCHFQALAFTDGKAVPTGSTGEALVRNSQTLTNVAYNATYTWWNPIFTRIELQLAMPLTGDTPAELGINDANLAAILQRFRSDTVYQTLFANAFPTATDPFTLTNITRALASFTRTMISDRSPYDRNELSDSARRGEALFFSEALECFHCHNGFNFSSSTITTNTRFPERPFFNTGLYNIDNQGSYPSDNTGKYQVTGDWNDMGAFRPPTLRNIELTAPYMHDGSIATLAAVVDFYAAGGRNLTAGAYRGDGRNNPYKSSFVNGFDLTAADKTDLINFLHSLTDQEFISDDRFANPFE</sequence>
<dbReference type="EMBL" id="JBBKTX010000016">
    <property type="protein sequence ID" value="MFK4753374.1"/>
    <property type="molecule type" value="Genomic_DNA"/>
</dbReference>
<keyword evidence="2 8" id="KW-0349">Heme</keyword>
<evidence type="ECO:0000256" key="2">
    <source>
        <dbReference type="ARBA" id="ARBA00022617"/>
    </source>
</evidence>
<dbReference type="NCBIfam" id="TIGR04039">
    <property type="entry name" value="MXAN_0977_Heme2"/>
    <property type="match status" value="1"/>
</dbReference>
<comment type="subcellular location">
    <subcellularLocation>
        <location evidence="1">Periplasm</location>
    </subcellularLocation>
</comment>
<feature type="domain" description="Cytochrome c" evidence="10">
    <location>
        <begin position="217"/>
        <end position="369"/>
    </location>
</feature>
<dbReference type="Proteomes" id="UP001620597">
    <property type="component" value="Unassembled WGS sequence"/>
</dbReference>
<dbReference type="RefSeq" id="WP_416206421.1">
    <property type="nucleotide sequence ID" value="NZ_JBBKTX010000016.1"/>
</dbReference>
<dbReference type="PANTHER" id="PTHR30600">
    <property type="entry name" value="CYTOCHROME C PEROXIDASE-RELATED"/>
    <property type="match status" value="1"/>
</dbReference>
<evidence type="ECO:0000313" key="11">
    <source>
        <dbReference type="EMBL" id="MFK4753374.1"/>
    </source>
</evidence>
<dbReference type="InterPro" id="IPR009056">
    <property type="entry name" value="Cyt_c-like_dom"/>
</dbReference>
<evidence type="ECO:0000256" key="6">
    <source>
        <dbReference type="ARBA" id="ARBA00023002"/>
    </source>
</evidence>
<keyword evidence="6" id="KW-0560">Oxidoreductase</keyword>
<dbReference type="PANTHER" id="PTHR30600:SF14">
    <property type="entry name" value="CYTOCHROME C PEROXIDASE"/>
    <property type="match status" value="1"/>
</dbReference>
<evidence type="ECO:0000256" key="7">
    <source>
        <dbReference type="ARBA" id="ARBA00023004"/>
    </source>
</evidence>
<organism evidence="11 12">
    <name type="scientific">Oceanobacter antarcticus</name>
    <dbReference type="NCBI Taxonomy" id="3133425"/>
    <lineage>
        <taxon>Bacteria</taxon>
        <taxon>Pseudomonadati</taxon>
        <taxon>Pseudomonadota</taxon>
        <taxon>Gammaproteobacteria</taxon>
        <taxon>Oceanospirillales</taxon>
        <taxon>Oceanospirillaceae</taxon>
        <taxon>Oceanobacter</taxon>
    </lineage>
</organism>
<evidence type="ECO:0000256" key="9">
    <source>
        <dbReference type="SAM" id="SignalP"/>
    </source>
</evidence>